<name>A0A9Q9B561_9PEZI</name>
<evidence type="ECO:0000313" key="1">
    <source>
        <dbReference type="EMBL" id="USW57351.1"/>
    </source>
</evidence>
<reference evidence="1" key="1">
    <citation type="submission" date="2022-06" db="EMBL/GenBank/DDBJ databases">
        <title>Complete genome sequences of two strains of the flax pathogen Septoria linicola.</title>
        <authorList>
            <person name="Lapalu N."/>
            <person name="Simon A."/>
            <person name="Demenou B."/>
            <person name="Paumier D."/>
            <person name="Guillot M.-P."/>
            <person name="Gout L."/>
            <person name="Valade R."/>
        </authorList>
    </citation>
    <scope>NUCLEOTIDE SEQUENCE</scope>
    <source>
        <strain evidence="1">SE15195</strain>
    </source>
</reference>
<evidence type="ECO:0000313" key="2">
    <source>
        <dbReference type="Proteomes" id="UP001056384"/>
    </source>
</evidence>
<keyword evidence="2" id="KW-1185">Reference proteome</keyword>
<dbReference type="Proteomes" id="UP001056384">
    <property type="component" value="Chromosome 9"/>
</dbReference>
<dbReference type="AlphaFoldDB" id="A0A9Q9B561"/>
<sequence>MLQYCYQSSYGSGIGLVPGFHVEVYAIAEKYLVAGLAHLASEQLAQALENASKSVIAAAISKAYTMTLDPSRSLRAYLLDVALEHCDELLTGRCSEFDQLLSNVPAFAADLVPVLARSRYHVYHSFYDQPIYRPGAGSLFFLSLSIGRRNTCMSWIMKLAVLLNDAIVRGGIQRAGSFHYSPVADDMLRFEESHRHIAGPQLYYKFWVQSVQNREKWANSTLEENLDHSSIFTKQWGSNNPNHPIILIWTAESTFSGIEGALQIAHLYEPSAGDVSIVRPFEQWPTGPGLDQGCLAHASIFYRIMYGLASEFYDRATLELDGKKVIDYSSEANRAWTLERVIDSTTDPVATLIENTQGMVKDSGVSRDTFQAIALAEALSLGAKLKLKLRPGITTAETDVCTTSKIRQACAQQ</sequence>
<organism evidence="1 2">
    <name type="scientific">Septoria linicola</name>
    <dbReference type="NCBI Taxonomy" id="215465"/>
    <lineage>
        <taxon>Eukaryota</taxon>
        <taxon>Fungi</taxon>
        <taxon>Dikarya</taxon>
        <taxon>Ascomycota</taxon>
        <taxon>Pezizomycotina</taxon>
        <taxon>Dothideomycetes</taxon>
        <taxon>Dothideomycetidae</taxon>
        <taxon>Mycosphaerellales</taxon>
        <taxon>Mycosphaerellaceae</taxon>
        <taxon>Septoria</taxon>
    </lineage>
</organism>
<protein>
    <submittedName>
        <fullName evidence="1">Uncharacterized protein</fullName>
    </submittedName>
</protein>
<accession>A0A9Q9B561</accession>
<dbReference type="EMBL" id="CP099426">
    <property type="protein sequence ID" value="USW57351.1"/>
    <property type="molecule type" value="Genomic_DNA"/>
</dbReference>
<proteinExistence type="predicted"/>
<gene>
    <name evidence="1" type="ORF">Slin15195_G106700</name>
</gene>